<accession>A0AA41V6A8</accession>
<reference evidence="2" key="1">
    <citation type="submission" date="2022-03" db="EMBL/GenBank/DDBJ databases">
        <title>A functionally conserved STORR gene fusion in Papaver species that diverged 16.8 million years ago.</title>
        <authorList>
            <person name="Catania T."/>
        </authorList>
    </citation>
    <scope>NUCLEOTIDE SEQUENCE</scope>
    <source>
        <strain evidence="2">S-191538</strain>
    </source>
</reference>
<name>A0AA41V6A8_PAPNU</name>
<feature type="domain" description="Protein kinase" evidence="1">
    <location>
        <begin position="47"/>
        <end position="213"/>
    </location>
</feature>
<dbReference type="InterPro" id="IPR011009">
    <property type="entry name" value="Kinase-like_dom_sf"/>
</dbReference>
<dbReference type="InterPro" id="IPR001245">
    <property type="entry name" value="Ser-Thr/Tyr_kinase_cat_dom"/>
</dbReference>
<dbReference type="EMBL" id="JAJJMA010137692">
    <property type="protein sequence ID" value="MCL7033722.1"/>
    <property type="molecule type" value="Genomic_DNA"/>
</dbReference>
<dbReference type="InterPro" id="IPR000719">
    <property type="entry name" value="Prot_kinase_dom"/>
</dbReference>
<dbReference type="InterPro" id="IPR051681">
    <property type="entry name" value="Ser/Thr_Kinases-Pseudokinases"/>
</dbReference>
<protein>
    <recommendedName>
        <fullName evidence="1">Protein kinase domain-containing protein</fullName>
    </recommendedName>
</protein>
<keyword evidence="3" id="KW-1185">Reference proteome</keyword>
<evidence type="ECO:0000259" key="1">
    <source>
        <dbReference type="PROSITE" id="PS50011"/>
    </source>
</evidence>
<gene>
    <name evidence="2" type="ORF">MKW94_016528</name>
</gene>
<dbReference type="GO" id="GO:0004674">
    <property type="term" value="F:protein serine/threonine kinase activity"/>
    <property type="evidence" value="ECO:0007669"/>
    <property type="project" value="TreeGrafter"/>
</dbReference>
<dbReference type="SUPFAM" id="SSF56112">
    <property type="entry name" value="Protein kinase-like (PK-like)"/>
    <property type="match status" value="1"/>
</dbReference>
<sequence length="213" mass="24245">MFGNEEQNNDSIESENSMRNVRLDYPLPTSSFVVSVDEWQTIHSECVEFTDQIGPNSFNGVYNGRRVAIEKIRGYSARLVELMRCGHKCILQFHGVCIDENHGLCVVFKLMEGGSFHDVILKGKKLLAREIVRISTDVAEWVKFVNDHGVSYRDLNANRILLDRQGNACLGDMGIVTVCQNMGEVMEYETDGCRWLAPEVYVNINISMTMCWH</sequence>
<dbReference type="PANTHER" id="PTHR44329:SF84">
    <property type="entry name" value="PROTEIN KINASE LIKE PROTEIN"/>
    <property type="match status" value="1"/>
</dbReference>
<dbReference type="Gene3D" id="1.10.510.10">
    <property type="entry name" value="Transferase(Phosphotransferase) domain 1"/>
    <property type="match status" value="1"/>
</dbReference>
<comment type="caution">
    <text evidence="2">The sequence shown here is derived from an EMBL/GenBank/DDBJ whole genome shotgun (WGS) entry which is preliminary data.</text>
</comment>
<dbReference type="PROSITE" id="PS50011">
    <property type="entry name" value="PROTEIN_KINASE_DOM"/>
    <property type="match status" value="1"/>
</dbReference>
<dbReference type="PANTHER" id="PTHR44329">
    <property type="entry name" value="SERINE/THREONINE-PROTEIN KINASE TNNI3K-RELATED"/>
    <property type="match status" value="1"/>
</dbReference>
<organism evidence="2 3">
    <name type="scientific">Papaver nudicaule</name>
    <name type="common">Iceland poppy</name>
    <dbReference type="NCBI Taxonomy" id="74823"/>
    <lineage>
        <taxon>Eukaryota</taxon>
        <taxon>Viridiplantae</taxon>
        <taxon>Streptophyta</taxon>
        <taxon>Embryophyta</taxon>
        <taxon>Tracheophyta</taxon>
        <taxon>Spermatophyta</taxon>
        <taxon>Magnoliopsida</taxon>
        <taxon>Ranunculales</taxon>
        <taxon>Papaveraceae</taxon>
        <taxon>Papaveroideae</taxon>
        <taxon>Papaver</taxon>
    </lineage>
</organism>
<evidence type="ECO:0000313" key="2">
    <source>
        <dbReference type="EMBL" id="MCL7033722.1"/>
    </source>
</evidence>
<dbReference type="GO" id="GO:0005524">
    <property type="term" value="F:ATP binding"/>
    <property type="evidence" value="ECO:0007669"/>
    <property type="project" value="InterPro"/>
</dbReference>
<dbReference type="Pfam" id="PF07714">
    <property type="entry name" value="PK_Tyr_Ser-Thr"/>
    <property type="match status" value="1"/>
</dbReference>
<dbReference type="AlphaFoldDB" id="A0AA41V6A8"/>
<evidence type="ECO:0000313" key="3">
    <source>
        <dbReference type="Proteomes" id="UP001177140"/>
    </source>
</evidence>
<proteinExistence type="predicted"/>
<dbReference type="Proteomes" id="UP001177140">
    <property type="component" value="Unassembled WGS sequence"/>
</dbReference>